<sequence>MASMPRVRSGGGRAMKIVTTLRWSQYVQSRINLSESIKPVGEKIWSLCSVCLLFPSFHVRVEGRPRFRGGAVFAARADPARVWLRDGTLRGTFTQRARIDDDGASVTTKARDGARSQHQSGLTLPPTINLRAEMPRRDADAEPASADADDVDGAMEDHTTEPTDEREILSWFLYDCGSSPIGVTAISFWSLLITLLAKEQAAGNAEGIAWRKVHAAGDVCEGVCYGTAGCLRYDRDLYPSMEFERPDGMDSACEWFPVNGDVGPNDVDYGTVVVFCNVSAQLACGLILVFFGTLGDFGSFRYKGLGAFESHWSPYDRVGVANADP</sequence>
<evidence type="ECO:0000313" key="2">
    <source>
        <dbReference type="EMBL" id="EEH51379.1"/>
    </source>
</evidence>
<dbReference type="AlphaFoldDB" id="C1N9L4"/>
<dbReference type="RefSeq" id="XP_003064474.1">
    <property type="nucleotide sequence ID" value="XM_003064428.1"/>
</dbReference>
<proteinExistence type="predicted"/>
<dbReference type="GeneID" id="9689915"/>
<dbReference type="EMBL" id="GG663751">
    <property type="protein sequence ID" value="EEH51379.1"/>
    <property type="molecule type" value="Genomic_DNA"/>
</dbReference>
<dbReference type="KEGG" id="mpp:MICPUCDRAFT_54174"/>
<accession>C1N9L4</accession>
<feature type="region of interest" description="Disordered" evidence="1">
    <location>
        <begin position="135"/>
        <end position="161"/>
    </location>
</feature>
<keyword evidence="3" id="KW-1185">Reference proteome</keyword>
<reference evidence="2 3" key="1">
    <citation type="journal article" date="2009" name="Science">
        <title>Green evolution and dynamic adaptations revealed by genomes of the marine picoeukaryotes Micromonas.</title>
        <authorList>
            <person name="Worden A.Z."/>
            <person name="Lee J.H."/>
            <person name="Mock T."/>
            <person name="Rouze P."/>
            <person name="Simmons M.P."/>
            <person name="Aerts A.L."/>
            <person name="Allen A.E."/>
            <person name="Cuvelier M.L."/>
            <person name="Derelle E."/>
            <person name="Everett M.V."/>
            <person name="Foulon E."/>
            <person name="Grimwood J."/>
            <person name="Gundlach H."/>
            <person name="Henrissat B."/>
            <person name="Napoli C."/>
            <person name="McDonald S.M."/>
            <person name="Parker M.S."/>
            <person name="Rombauts S."/>
            <person name="Salamov A."/>
            <person name="Von Dassow P."/>
            <person name="Badger J.H."/>
            <person name="Coutinho P.M."/>
            <person name="Demir E."/>
            <person name="Dubchak I."/>
            <person name="Gentemann C."/>
            <person name="Eikrem W."/>
            <person name="Gready J.E."/>
            <person name="John U."/>
            <person name="Lanier W."/>
            <person name="Lindquist E.A."/>
            <person name="Lucas S."/>
            <person name="Mayer K.F."/>
            <person name="Moreau H."/>
            <person name="Not F."/>
            <person name="Otillar R."/>
            <person name="Panaud O."/>
            <person name="Pangilinan J."/>
            <person name="Paulsen I."/>
            <person name="Piegu B."/>
            <person name="Poliakov A."/>
            <person name="Robbens S."/>
            <person name="Schmutz J."/>
            <person name="Toulza E."/>
            <person name="Wyss T."/>
            <person name="Zelensky A."/>
            <person name="Zhou K."/>
            <person name="Armbrust E.V."/>
            <person name="Bhattacharya D."/>
            <person name="Goodenough U.W."/>
            <person name="Van de Peer Y."/>
            <person name="Grigoriev I.V."/>
        </authorList>
    </citation>
    <scope>NUCLEOTIDE SEQUENCE [LARGE SCALE GENOMIC DNA]</scope>
    <source>
        <strain evidence="2 3">CCMP1545</strain>
    </source>
</reference>
<organism evidence="3">
    <name type="scientific">Micromonas pusilla (strain CCMP1545)</name>
    <name type="common">Picoplanktonic green alga</name>
    <dbReference type="NCBI Taxonomy" id="564608"/>
    <lineage>
        <taxon>Eukaryota</taxon>
        <taxon>Viridiplantae</taxon>
        <taxon>Chlorophyta</taxon>
        <taxon>Mamiellophyceae</taxon>
        <taxon>Mamiellales</taxon>
        <taxon>Mamiellaceae</taxon>
        <taxon>Micromonas</taxon>
    </lineage>
</organism>
<evidence type="ECO:0000256" key="1">
    <source>
        <dbReference type="SAM" id="MobiDB-lite"/>
    </source>
</evidence>
<dbReference type="Proteomes" id="UP000001876">
    <property type="component" value="Unassembled WGS sequence"/>
</dbReference>
<gene>
    <name evidence="2" type="ORF">MICPUCDRAFT_54174</name>
</gene>
<evidence type="ECO:0000313" key="3">
    <source>
        <dbReference type="Proteomes" id="UP000001876"/>
    </source>
</evidence>
<feature type="region of interest" description="Disordered" evidence="1">
    <location>
        <begin position="104"/>
        <end position="123"/>
    </location>
</feature>
<name>C1N9L4_MICPC</name>
<protein>
    <submittedName>
        <fullName evidence="2">Predicted protein</fullName>
    </submittedName>
</protein>